<evidence type="ECO:0000313" key="2">
    <source>
        <dbReference type="EMBL" id="KKZ71923.1"/>
    </source>
</evidence>
<dbReference type="RefSeq" id="WP_046909440.1">
    <property type="nucleotide sequence ID" value="NZ_BAAAXG010000012.1"/>
</dbReference>
<feature type="transmembrane region" description="Helical" evidence="1">
    <location>
        <begin position="12"/>
        <end position="34"/>
    </location>
</feature>
<gene>
    <name evidence="2" type="ORF">VO63_21055</name>
</gene>
<keyword evidence="1" id="KW-0472">Membrane</keyword>
<dbReference type="Proteomes" id="UP000265325">
    <property type="component" value="Unassembled WGS sequence"/>
</dbReference>
<keyword evidence="1" id="KW-0812">Transmembrane</keyword>
<dbReference type="EMBL" id="LAQS01000032">
    <property type="protein sequence ID" value="KKZ71923.1"/>
    <property type="molecule type" value="Genomic_DNA"/>
</dbReference>
<dbReference type="AlphaFoldDB" id="A0A2P2GK80"/>
<keyword evidence="3" id="KW-1185">Reference proteome</keyword>
<dbReference type="OrthoDB" id="4229150at2"/>
<keyword evidence="1" id="KW-1133">Transmembrane helix</keyword>
<comment type="caution">
    <text evidence="2">The sequence shown here is derived from an EMBL/GenBank/DDBJ whole genome shotgun (WGS) entry which is preliminary data.</text>
</comment>
<sequence>MLGYCLAVVRRLALPALTTGTVLAAAMAAALILGDGTSWIGAAPQALAAGVAGAFAFAFVLTASTAVGAARTARRYGLALGPGAVALPSVRDVRVPVIKGRTAFQLTDGVRHEVEKEPLLRVKEVTAFGHGTLDLTLRGPSDTTVLVEVRVTTGPKETAVVVEARPEATYRRLDTGACWALARVVEECAVRALRAETADGAL</sequence>
<evidence type="ECO:0000256" key="1">
    <source>
        <dbReference type="SAM" id="Phobius"/>
    </source>
</evidence>
<reference evidence="2 3" key="1">
    <citation type="submission" date="2015-05" db="EMBL/GenBank/DDBJ databases">
        <title>Draft Genome assembly of Streptomyces showdoensis.</title>
        <authorList>
            <person name="Thapa K.K."/>
            <person name="Metsa-Ketela M."/>
        </authorList>
    </citation>
    <scope>NUCLEOTIDE SEQUENCE [LARGE SCALE GENOMIC DNA]</scope>
    <source>
        <strain evidence="2 3">ATCC 15227</strain>
    </source>
</reference>
<protein>
    <submittedName>
        <fullName evidence="2">Uncharacterized protein</fullName>
    </submittedName>
</protein>
<proteinExistence type="predicted"/>
<organism evidence="2 3">
    <name type="scientific">Streptomyces showdoensis</name>
    <dbReference type="NCBI Taxonomy" id="68268"/>
    <lineage>
        <taxon>Bacteria</taxon>
        <taxon>Bacillati</taxon>
        <taxon>Actinomycetota</taxon>
        <taxon>Actinomycetes</taxon>
        <taxon>Kitasatosporales</taxon>
        <taxon>Streptomycetaceae</taxon>
        <taxon>Streptomyces</taxon>
    </lineage>
</organism>
<name>A0A2P2GK80_STREW</name>
<accession>A0A2P2GK80</accession>
<evidence type="ECO:0000313" key="3">
    <source>
        <dbReference type="Proteomes" id="UP000265325"/>
    </source>
</evidence>
<feature type="transmembrane region" description="Helical" evidence="1">
    <location>
        <begin position="46"/>
        <end position="70"/>
    </location>
</feature>